<evidence type="ECO:0000256" key="3">
    <source>
        <dbReference type="ARBA" id="ARBA00023004"/>
    </source>
</evidence>
<keyword evidence="8" id="KW-1185">Reference proteome</keyword>
<keyword evidence="5" id="KW-0472">Membrane</keyword>
<protein>
    <submittedName>
        <fullName evidence="7">Cytochrome b6-f complex iron-sulfur subunit</fullName>
    </submittedName>
</protein>
<dbReference type="PROSITE" id="PS51296">
    <property type="entry name" value="RIESKE"/>
    <property type="match status" value="1"/>
</dbReference>
<dbReference type="InterPro" id="IPR017941">
    <property type="entry name" value="Rieske_2Fe-2S"/>
</dbReference>
<dbReference type="KEGG" id="bgok:Pr1d_04100"/>
<dbReference type="Pfam" id="PF00355">
    <property type="entry name" value="Rieske"/>
    <property type="match status" value="1"/>
</dbReference>
<evidence type="ECO:0000256" key="4">
    <source>
        <dbReference type="ARBA" id="ARBA00023014"/>
    </source>
</evidence>
<organism evidence="7 8">
    <name type="scientific">Bythopirellula goksoeyrii</name>
    <dbReference type="NCBI Taxonomy" id="1400387"/>
    <lineage>
        <taxon>Bacteria</taxon>
        <taxon>Pseudomonadati</taxon>
        <taxon>Planctomycetota</taxon>
        <taxon>Planctomycetia</taxon>
        <taxon>Pirellulales</taxon>
        <taxon>Lacipirellulaceae</taxon>
        <taxon>Bythopirellula</taxon>
    </lineage>
</organism>
<dbReference type="Gene3D" id="2.102.10.10">
    <property type="entry name" value="Rieske [2Fe-2S] iron-sulphur domain"/>
    <property type="match status" value="1"/>
</dbReference>
<dbReference type="AlphaFoldDB" id="A0A5B9Q626"/>
<keyword evidence="4" id="KW-0411">Iron-sulfur</keyword>
<evidence type="ECO:0000259" key="6">
    <source>
        <dbReference type="PROSITE" id="PS51296"/>
    </source>
</evidence>
<feature type="domain" description="Rieske" evidence="6">
    <location>
        <begin position="96"/>
        <end position="166"/>
    </location>
</feature>
<keyword evidence="3" id="KW-0408">Iron</keyword>
<reference evidence="7 8" key="1">
    <citation type="submission" date="2019-08" db="EMBL/GenBank/DDBJ databases">
        <title>Deep-cultivation of Planctomycetes and their phenomic and genomic characterization uncovers novel biology.</title>
        <authorList>
            <person name="Wiegand S."/>
            <person name="Jogler M."/>
            <person name="Boedeker C."/>
            <person name="Pinto D."/>
            <person name="Vollmers J."/>
            <person name="Rivas-Marin E."/>
            <person name="Kohn T."/>
            <person name="Peeters S.H."/>
            <person name="Heuer A."/>
            <person name="Rast P."/>
            <person name="Oberbeckmann S."/>
            <person name="Bunk B."/>
            <person name="Jeske O."/>
            <person name="Meyerdierks A."/>
            <person name="Storesund J.E."/>
            <person name="Kallscheuer N."/>
            <person name="Luecker S."/>
            <person name="Lage O.M."/>
            <person name="Pohl T."/>
            <person name="Merkel B.J."/>
            <person name="Hornburger P."/>
            <person name="Mueller R.-W."/>
            <person name="Bruemmer F."/>
            <person name="Labrenz M."/>
            <person name="Spormann A.M."/>
            <person name="Op den Camp H."/>
            <person name="Overmann J."/>
            <person name="Amann R."/>
            <person name="Jetten M.S.M."/>
            <person name="Mascher T."/>
            <person name="Medema M.H."/>
            <person name="Devos D.P."/>
            <person name="Kaster A.-K."/>
            <person name="Ovreas L."/>
            <person name="Rohde M."/>
            <person name="Galperin M.Y."/>
            <person name="Jogler C."/>
        </authorList>
    </citation>
    <scope>NUCLEOTIDE SEQUENCE [LARGE SCALE GENOMIC DNA]</scope>
    <source>
        <strain evidence="7 8">Pr1d</strain>
    </source>
</reference>
<evidence type="ECO:0000256" key="2">
    <source>
        <dbReference type="ARBA" id="ARBA00022723"/>
    </source>
</evidence>
<accession>A0A5B9Q626</accession>
<sequence length="197" mass="21612">MKEAKTARTEIKTVSWNRRTFFEMLAAVVAGGVAIATPLVAGVVTFLSPLLKKNTSPKVRVALLSQIPDDGMPRSFPIVADHVDAWTKYPEQRIGSVYLVRNKGEAEPIALTAKCPHAGCFIGYKPGDDLFRCPCHTSAFKLDGSRERGDAEVAPRGMDRLPVELRSVASADDNEAVEVWIEFIDFQTGHKEAIRTA</sequence>
<evidence type="ECO:0000256" key="5">
    <source>
        <dbReference type="SAM" id="Phobius"/>
    </source>
</evidence>
<name>A0A5B9Q626_9BACT</name>
<proteinExistence type="predicted"/>
<feature type="transmembrane region" description="Helical" evidence="5">
    <location>
        <begin position="21"/>
        <end position="47"/>
    </location>
</feature>
<keyword evidence="1" id="KW-0001">2Fe-2S</keyword>
<keyword evidence="5" id="KW-0812">Transmembrane</keyword>
<dbReference type="GO" id="GO:0046872">
    <property type="term" value="F:metal ion binding"/>
    <property type="evidence" value="ECO:0007669"/>
    <property type="project" value="UniProtKB-KW"/>
</dbReference>
<keyword evidence="2" id="KW-0479">Metal-binding</keyword>
<dbReference type="RefSeq" id="WP_148071953.1">
    <property type="nucleotide sequence ID" value="NZ_CP042913.1"/>
</dbReference>
<dbReference type="SUPFAM" id="SSF50022">
    <property type="entry name" value="ISP domain"/>
    <property type="match status" value="1"/>
</dbReference>
<gene>
    <name evidence="7" type="primary">petC_1</name>
    <name evidence="7" type="ORF">Pr1d_04100</name>
</gene>
<evidence type="ECO:0000313" key="7">
    <source>
        <dbReference type="EMBL" id="QEG33149.1"/>
    </source>
</evidence>
<dbReference type="EMBL" id="CP042913">
    <property type="protein sequence ID" value="QEG33149.1"/>
    <property type="molecule type" value="Genomic_DNA"/>
</dbReference>
<evidence type="ECO:0000256" key="1">
    <source>
        <dbReference type="ARBA" id="ARBA00022714"/>
    </source>
</evidence>
<dbReference type="InterPro" id="IPR036922">
    <property type="entry name" value="Rieske_2Fe-2S_sf"/>
</dbReference>
<dbReference type="OrthoDB" id="9767869at2"/>
<dbReference type="Proteomes" id="UP000323917">
    <property type="component" value="Chromosome"/>
</dbReference>
<evidence type="ECO:0000313" key="8">
    <source>
        <dbReference type="Proteomes" id="UP000323917"/>
    </source>
</evidence>
<dbReference type="GO" id="GO:0051537">
    <property type="term" value="F:2 iron, 2 sulfur cluster binding"/>
    <property type="evidence" value="ECO:0007669"/>
    <property type="project" value="UniProtKB-KW"/>
</dbReference>
<keyword evidence="5" id="KW-1133">Transmembrane helix</keyword>